<dbReference type="InterPro" id="IPR050951">
    <property type="entry name" value="Retrovirus_Pol_polyprotein"/>
</dbReference>
<dbReference type="GO" id="GO:0003964">
    <property type="term" value="F:RNA-directed DNA polymerase activity"/>
    <property type="evidence" value="ECO:0007669"/>
    <property type="project" value="UniProtKB-KW"/>
</dbReference>
<dbReference type="InterPro" id="IPR021109">
    <property type="entry name" value="Peptidase_aspartic_dom_sf"/>
</dbReference>
<keyword evidence="4" id="KW-0378">Hydrolase</keyword>
<dbReference type="PANTHER" id="PTHR37984">
    <property type="entry name" value="PROTEIN CBG26694"/>
    <property type="match status" value="1"/>
</dbReference>
<dbReference type="InterPro" id="IPR041588">
    <property type="entry name" value="Integrase_H2C2"/>
</dbReference>
<dbReference type="CDD" id="cd09274">
    <property type="entry name" value="RNase_HI_RT_Ty3"/>
    <property type="match status" value="1"/>
</dbReference>
<dbReference type="CDD" id="cd05481">
    <property type="entry name" value="retropepsin_like_LTR_1"/>
    <property type="match status" value="1"/>
</dbReference>
<dbReference type="Proteomes" id="UP000499080">
    <property type="component" value="Unassembled WGS sequence"/>
</dbReference>
<evidence type="ECO:0000256" key="1">
    <source>
        <dbReference type="ARBA" id="ARBA00012493"/>
    </source>
</evidence>
<dbReference type="GO" id="GO:0042575">
    <property type="term" value="C:DNA polymerase complex"/>
    <property type="evidence" value="ECO:0007669"/>
    <property type="project" value="UniProtKB-ARBA"/>
</dbReference>
<keyword evidence="4" id="KW-0255">Endonuclease</keyword>
<dbReference type="SUPFAM" id="SSF56672">
    <property type="entry name" value="DNA/RNA polymerases"/>
    <property type="match status" value="1"/>
</dbReference>
<feature type="region of interest" description="Disordered" evidence="6">
    <location>
        <begin position="177"/>
        <end position="202"/>
    </location>
</feature>
<dbReference type="EMBL" id="BGPR01001961">
    <property type="protein sequence ID" value="GBM65151.1"/>
    <property type="molecule type" value="Genomic_DNA"/>
</dbReference>
<organism evidence="9 10">
    <name type="scientific">Araneus ventricosus</name>
    <name type="common">Orbweaver spider</name>
    <name type="synonym">Epeira ventricosa</name>
    <dbReference type="NCBI Taxonomy" id="182803"/>
    <lineage>
        <taxon>Eukaryota</taxon>
        <taxon>Metazoa</taxon>
        <taxon>Ecdysozoa</taxon>
        <taxon>Arthropoda</taxon>
        <taxon>Chelicerata</taxon>
        <taxon>Arachnida</taxon>
        <taxon>Araneae</taxon>
        <taxon>Araneomorphae</taxon>
        <taxon>Entelegynae</taxon>
        <taxon>Araneoidea</taxon>
        <taxon>Araneidae</taxon>
        <taxon>Araneus</taxon>
    </lineage>
</organism>
<dbReference type="GO" id="GO:0004519">
    <property type="term" value="F:endonuclease activity"/>
    <property type="evidence" value="ECO:0007669"/>
    <property type="project" value="UniProtKB-KW"/>
</dbReference>
<dbReference type="InterPro" id="IPR043502">
    <property type="entry name" value="DNA/RNA_pol_sf"/>
</dbReference>
<keyword evidence="10" id="KW-1185">Reference proteome</keyword>
<dbReference type="Gene3D" id="3.10.10.10">
    <property type="entry name" value="HIV Type 1 Reverse Transcriptase, subunit A, domain 1"/>
    <property type="match status" value="1"/>
</dbReference>
<dbReference type="InterPro" id="IPR043128">
    <property type="entry name" value="Rev_trsase/Diguanyl_cyclase"/>
</dbReference>
<dbReference type="PROSITE" id="PS50878">
    <property type="entry name" value="RT_POL"/>
    <property type="match status" value="1"/>
</dbReference>
<dbReference type="InterPro" id="IPR041577">
    <property type="entry name" value="RT_RNaseH_2"/>
</dbReference>
<keyword evidence="5" id="KW-0695">RNA-directed DNA polymerase</keyword>
<dbReference type="InterPro" id="IPR012337">
    <property type="entry name" value="RNaseH-like_sf"/>
</dbReference>
<keyword evidence="3" id="KW-0540">Nuclease</keyword>
<dbReference type="OrthoDB" id="6511645at2759"/>
<proteinExistence type="predicted"/>
<evidence type="ECO:0000256" key="3">
    <source>
        <dbReference type="ARBA" id="ARBA00022722"/>
    </source>
</evidence>
<dbReference type="Gene3D" id="3.30.420.10">
    <property type="entry name" value="Ribonuclease H-like superfamily/Ribonuclease H"/>
    <property type="match status" value="1"/>
</dbReference>
<dbReference type="Pfam" id="PF00078">
    <property type="entry name" value="RVT_1"/>
    <property type="match status" value="1"/>
</dbReference>
<name>A0A4Y2HIJ8_ARAVE</name>
<evidence type="ECO:0000259" key="8">
    <source>
        <dbReference type="PROSITE" id="PS50994"/>
    </source>
</evidence>
<evidence type="ECO:0000313" key="10">
    <source>
        <dbReference type="Proteomes" id="UP000499080"/>
    </source>
</evidence>
<dbReference type="PROSITE" id="PS50994">
    <property type="entry name" value="INTEGRASE"/>
    <property type="match status" value="1"/>
</dbReference>
<dbReference type="Gene3D" id="3.30.70.270">
    <property type="match status" value="2"/>
</dbReference>
<keyword evidence="2" id="KW-0548">Nucleotidyltransferase</keyword>
<dbReference type="InterPro" id="IPR000477">
    <property type="entry name" value="RT_dom"/>
</dbReference>
<dbReference type="FunFam" id="3.30.70.270:FF:000026">
    <property type="entry name" value="Transposon Ty3-G Gag-Pol polyprotein"/>
    <property type="match status" value="1"/>
</dbReference>
<dbReference type="InterPro" id="IPR036397">
    <property type="entry name" value="RNaseH_sf"/>
</dbReference>
<dbReference type="GO" id="GO:0003676">
    <property type="term" value="F:nucleic acid binding"/>
    <property type="evidence" value="ECO:0007669"/>
    <property type="project" value="InterPro"/>
</dbReference>
<feature type="domain" description="Reverse transcriptase" evidence="7">
    <location>
        <begin position="462"/>
        <end position="639"/>
    </location>
</feature>
<dbReference type="Gene3D" id="1.10.340.70">
    <property type="match status" value="1"/>
</dbReference>
<feature type="domain" description="Integrase catalytic" evidence="8">
    <location>
        <begin position="1004"/>
        <end position="1172"/>
    </location>
</feature>
<gene>
    <name evidence="9" type="primary">pol_1620</name>
    <name evidence="9" type="ORF">AVEN_185789_1</name>
</gene>
<dbReference type="FunFam" id="3.30.420.10:FF:000063">
    <property type="entry name" value="Retrovirus-related Pol polyprotein from transposon 297-like Protein"/>
    <property type="match status" value="1"/>
</dbReference>
<accession>A0A4Y2HIJ8</accession>
<dbReference type="Pfam" id="PF17919">
    <property type="entry name" value="RT_RNaseH_2"/>
    <property type="match status" value="1"/>
</dbReference>
<dbReference type="Pfam" id="PF17921">
    <property type="entry name" value="Integrase_H2C2"/>
    <property type="match status" value="1"/>
</dbReference>
<feature type="region of interest" description="Disordered" evidence="6">
    <location>
        <begin position="1269"/>
        <end position="1291"/>
    </location>
</feature>
<keyword evidence="2" id="KW-0808">Transferase</keyword>
<evidence type="ECO:0000313" key="9">
    <source>
        <dbReference type="EMBL" id="GBM65151.1"/>
    </source>
</evidence>
<evidence type="ECO:0000256" key="2">
    <source>
        <dbReference type="ARBA" id="ARBA00022695"/>
    </source>
</evidence>
<feature type="compositionally biased region" description="Basic and acidic residues" evidence="6">
    <location>
        <begin position="184"/>
        <end position="196"/>
    </location>
</feature>
<dbReference type="FunFam" id="3.10.20.370:FF:000001">
    <property type="entry name" value="Retrovirus-related Pol polyprotein from transposon 17.6-like protein"/>
    <property type="match status" value="1"/>
</dbReference>
<dbReference type="CDD" id="cd01647">
    <property type="entry name" value="RT_LTR"/>
    <property type="match status" value="1"/>
</dbReference>
<dbReference type="GO" id="GO:0015074">
    <property type="term" value="P:DNA integration"/>
    <property type="evidence" value="ECO:0007669"/>
    <property type="project" value="InterPro"/>
</dbReference>
<dbReference type="Pfam" id="PF00665">
    <property type="entry name" value="rve"/>
    <property type="match status" value="1"/>
</dbReference>
<dbReference type="PANTHER" id="PTHR37984:SF7">
    <property type="entry name" value="INTEGRASE CATALYTIC DOMAIN-CONTAINING PROTEIN"/>
    <property type="match status" value="1"/>
</dbReference>
<evidence type="ECO:0000256" key="4">
    <source>
        <dbReference type="ARBA" id="ARBA00022759"/>
    </source>
</evidence>
<dbReference type="SUPFAM" id="SSF50630">
    <property type="entry name" value="Acid proteases"/>
    <property type="match status" value="1"/>
</dbReference>
<reference evidence="9 10" key="1">
    <citation type="journal article" date="2019" name="Sci. Rep.">
        <title>Orb-weaving spider Araneus ventricosus genome elucidates the spidroin gene catalogue.</title>
        <authorList>
            <person name="Kono N."/>
            <person name="Nakamura H."/>
            <person name="Ohtoshi R."/>
            <person name="Moran D.A.P."/>
            <person name="Shinohara A."/>
            <person name="Yoshida Y."/>
            <person name="Fujiwara M."/>
            <person name="Mori M."/>
            <person name="Tomita M."/>
            <person name="Arakawa K."/>
        </authorList>
    </citation>
    <scope>NUCLEOTIDE SEQUENCE [LARGE SCALE GENOMIC DNA]</scope>
</reference>
<dbReference type="Gene3D" id="2.40.70.10">
    <property type="entry name" value="Acid Proteases"/>
    <property type="match status" value="1"/>
</dbReference>
<comment type="caution">
    <text evidence="9">The sequence shown here is derived from an EMBL/GenBank/DDBJ whole genome shotgun (WGS) entry which is preliminary data.</text>
</comment>
<dbReference type="FunFam" id="3.10.10.10:FF:000003">
    <property type="entry name" value="Retrovirus-related Pol polyprotein from transposon 297-like Protein"/>
    <property type="match status" value="1"/>
</dbReference>
<sequence>METFRPPGAINFSCSNLADTWNRWTQKLKNYLIASEKDKKPDGVKIAILLNLLGDEGTDIFNTFKSENGKSIEKFDDILEMFTNYCIPRRNVVFERFKFFSCSQQEGQQVDNYLTELKTLASTCDFGDQEEGLIRDRVVLGIRDMSLQERLLRESDLTLKKAAEFLRASEASKHQIESVKSASKVHEIQKNRDKNSKGTASYTKNSASDTVFNCQKCGKEHKKLKCPAYGKICSKCKRKNHFAAVCRTVKKNYRSVNNLENDNSSNSGMNLFIDSVTEQVNNDMLIVNSLDSMWLKKIDVENNMIEFKLDTGAEINVLPLSVYKSMCLPLKCTLSKTNITLVSYGNFKLNPEGELILNCSVNQYHKVPLKFVVVNVSSRPILGLSACQKLNLIKKIEQVETISKDSIMDQYSEVFKGLGEFPGKPYHIEIKSEIKPVINAPRRVPQSLHKELEKTLNELVQLGIVSPVNKPTEWVNSLVIVEKPNGKLRICLDPRNLNKAIKREHYVIPSVDEIISRLEGKQCFSVLDLKEGFWQVPLDKDSAELCTFNSPFGRYKFNRLPFGICSAPEVFQKKNQKLFGDIKGVEIYFDDLIIAGKNKEEHDKILVEVLERAKENNIKFNPNKFQFRIEEVKYMGLLVSKDGIKADPSHVRAINEIEKPTSKNDIKRLLGMVNFLSKFIPNVSAVTSPLRVLLKKDIEFQWNHEQETSFEEIKRLISSTPVLKVFNDSLPITIQCDSSKDGLGACLLQEGHPVSFASRSLTDCEKNYAQIEKELLAIVFSFEKYHNLVYGHKVLVESDHQPLTSIVQKPIGKITTRLQRMLLKLLKYDFTIKYVPGSQMYLADTLSRASMKETGGDDPEMLNVVHSVSKLLPMSESRFKQFQKATEEDKELQMLFEYFKKGWPEKKVVQKNLLPYYKVKNDLYCIDGLVFLNDKIIVPTILRQDMLMLIHEAHLGITKCKSRARELMYWPGISRDIENLINKCSICEKFQKSQTKEPLENHELPSRPFQRIGIDIMYLNNTDYLVIIDYYSKWIEISKIDNKSSGEIICKLEVVFARFGIPETIICDNVPFNSYQFRNFGKEWDIEIVFISPHHSQSNGMVEKAVGISKAVFKKAFEDNRRPAIGLLEYRNTPISGLGLSPAQLMFNRRLRTKLPISNKLLNPELFKDVNIKLLRRQQTQKHYYNRSSKILTELKPGDKIVVQNVKTKIWEPAVVLSKTKTPRSYKIKTLYGRVLVRNRKFLRLSKVNHKSYNDSVLDTLPDVTQVVSTPPQNVMSTNSQTSISTRSGRNINRPNHLKDYVCY</sequence>
<dbReference type="FunFam" id="1.10.340.70:FF:000003">
    <property type="entry name" value="Protein CBG25708"/>
    <property type="match status" value="1"/>
</dbReference>
<evidence type="ECO:0000259" key="7">
    <source>
        <dbReference type="PROSITE" id="PS50878"/>
    </source>
</evidence>
<protein>
    <recommendedName>
        <fullName evidence="1">RNA-directed DNA polymerase</fullName>
        <ecNumber evidence="1">2.7.7.49</ecNumber>
    </recommendedName>
</protein>
<evidence type="ECO:0000256" key="6">
    <source>
        <dbReference type="SAM" id="MobiDB-lite"/>
    </source>
</evidence>
<dbReference type="EC" id="2.7.7.49" evidence="1"/>
<dbReference type="InterPro" id="IPR001584">
    <property type="entry name" value="Integrase_cat-core"/>
</dbReference>
<evidence type="ECO:0000256" key="5">
    <source>
        <dbReference type="ARBA" id="ARBA00022918"/>
    </source>
</evidence>
<dbReference type="SUPFAM" id="SSF53098">
    <property type="entry name" value="Ribonuclease H-like"/>
    <property type="match status" value="1"/>
</dbReference>